<protein>
    <submittedName>
        <fullName evidence="10">Cystathionine beta-lyase</fullName>
        <ecNumber evidence="10">4.4.1.8</ecNumber>
    </submittedName>
</protein>
<keyword evidence="4 10" id="KW-0456">Lyase</keyword>
<dbReference type="PROSITE" id="PS00868">
    <property type="entry name" value="CYS_MET_METAB_PP"/>
    <property type="match status" value="1"/>
</dbReference>
<evidence type="ECO:0000256" key="5">
    <source>
        <dbReference type="ARBA" id="ARBA00046315"/>
    </source>
</evidence>
<dbReference type="GO" id="GO:0019346">
    <property type="term" value="P:transsulfuration"/>
    <property type="evidence" value="ECO:0007669"/>
    <property type="project" value="InterPro"/>
</dbReference>
<dbReference type="InterPro" id="IPR006233">
    <property type="entry name" value="Cys_b_lyase_bac"/>
</dbReference>
<dbReference type="GO" id="GO:0047804">
    <property type="term" value="F:cysteine-S-conjugate beta-lyase activity"/>
    <property type="evidence" value="ECO:0007669"/>
    <property type="project" value="UniProtKB-EC"/>
</dbReference>
<dbReference type="Pfam" id="PF01053">
    <property type="entry name" value="Cys_Met_Meta_PP"/>
    <property type="match status" value="1"/>
</dbReference>
<dbReference type="FunFam" id="3.40.640.10:FF:000046">
    <property type="entry name" value="Cystathionine gamma-lyase"/>
    <property type="match status" value="1"/>
</dbReference>
<dbReference type="EC" id="4.4.1.8" evidence="10"/>
<dbReference type="EMBL" id="JACAQE010000002">
    <property type="protein sequence ID" value="NWC13869.1"/>
    <property type="molecule type" value="Genomic_DNA"/>
</dbReference>
<dbReference type="InterPro" id="IPR054542">
    <property type="entry name" value="Cys_met_metab_PP"/>
</dbReference>
<evidence type="ECO:0000256" key="4">
    <source>
        <dbReference type="ARBA" id="ARBA00023239"/>
    </source>
</evidence>
<dbReference type="Gene3D" id="3.90.1150.10">
    <property type="entry name" value="Aspartate Aminotransferase, domain 1"/>
    <property type="match status" value="1"/>
</dbReference>
<evidence type="ECO:0000256" key="7">
    <source>
        <dbReference type="ARBA" id="ARBA00047625"/>
    </source>
</evidence>
<dbReference type="NCBIfam" id="NF005456">
    <property type="entry name" value="PRK07050.1"/>
    <property type="match status" value="1"/>
</dbReference>
<proteinExistence type="inferred from homology"/>
<organism evidence="10 11">
    <name type="scientific">Pseudomonas gingeri</name>
    <dbReference type="NCBI Taxonomy" id="117681"/>
    <lineage>
        <taxon>Bacteria</taxon>
        <taxon>Pseudomonadati</taxon>
        <taxon>Pseudomonadota</taxon>
        <taxon>Gammaproteobacteria</taxon>
        <taxon>Pseudomonadales</taxon>
        <taxon>Pseudomonadaceae</taxon>
        <taxon>Pseudomonas</taxon>
    </lineage>
</organism>
<comment type="similarity">
    <text evidence="2 9">Belongs to the trans-sulfuration enzymes family.</text>
</comment>
<dbReference type="PIRSF" id="PIRSF001434">
    <property type="entry name" value="CGS"/>
    <property type="match status" value="1"/>
</dbReference>
<evidence type="ECO:0000256" key="3">
    <source>
        <dbReference type="ARBA" id="ARBA00022898"/>
    </source>
</evidence>
<evidence type="ECO:0000313" key="11">
    <source>
        <dbReference type="Proteomes" id="UP000517547"/>
    </source>
</evidence>
<comment type="cofactor">
    <cofactor evidence="1 9">
        <name>pyridoxal 5'-phosphate</name>
        <dbReference type="ChEBI" id="CHEBI:597326"/>
    </cofactor>
</comment>
<dbReference type="InterPro" id="IPR000277">
    <property type="entry name" value="Cys/Met-Metab_PyrdxlP-dep_enz"/>
</dbReference>
<evidence type="ECO:0000256" key="2">
    <source>
        <dbReference type="ARBA" id="ARBA00009077"/>
    </source>
</evidence>
<dbReference type="InterPro" id="IPR015422">
    <property type="entry name" value="PyrdxlP-dep_Trfase_small"/>
</dbReference>
<dbReference type="RefSeq" id="WP_042935915.1">
    <property type="nucleotide sequence ID" value="NZ_JACAQE010000002.1"/>
</dbReference>
<dbReference type="Gene3D" id="3.40.640.10">
    <property type="entry name" value="Type I PLP-dependent aspartate aminotransferase-like (Major domain)"/>
    <property type="match status" value="1"/>
</dbReference>
<accession>A0A7Y7XX22</accession>
<comment type="pathway">
    <text evidence="5">Amino-acid biosynthesis; L-methionine biosynthesis via de novo pathway; L-homocysteine from L-cystathionine: step 1/1.</text>
</comment>
<comment type="catalytic activity">
    <reaction evidence="6">
        <text>L,L-cystathionine + H2O = L-homocysteine + pyruvate + NH4(+)</text>
        <dbReference type="Rhea" id="RHEA:13965"/>
        <dbReference type="ChEBI" id="CHEBI:15361"/>
        <dbReference type="ChEBI" id="CHEBI:15377"/>
        <dbReference type="ChEBI" id="CHEBI:28938"/>
        <dbReference type="ChEBI" id="CHEBI:58161"/>
        <dbReference type="ChEBI" id="CHEBI:58199"/>
    </reaction>
</comment>
<dbReference type="GO" id="GO:0019450">
    <property type="term" value="P:L-cysteine catabolic process to pyruvate"/>
    <property type="evidence" value="ECO:0007669"/>
    <property type="project" value="TreeGrafter"/>
</dbReference>
<evidence type="ECO:0000256" key="6">
    <source>
        <dbReference type="ARBA" id="ARBA00047517"/>
    </source>
</evidence>
<name>A0A7Y7XX22_9PSED</name>
<sequence length="391" mass="42431">MNSPRTAHWQTTLLDPAPQAPSGFKSLSTPTYRGSTTLFDRARDVRDDWCPERVPYAYGLHGTPTTLELARRIAALEGANHCFITPGGQAALALIYFAFCKSGDHVLVPESAYGPNNDLARDLLARLGIEVQPYDPLIGADIAGLLRANTALVWCESPGSATMEVQDIPAIVAAARQVGAVVALDNTYSAGVLFDAFGHGVDVSTQALTKYIGGHSDLLLGSVSTCSPEHYQALGNARSLLGLAASPDDCSLALRGLQTLAVRLSHLEQATLAVARWLGTRPEVERVLHPALPDCPGHELWKRDFSGSSSVFSVVFNEAFSGERLLDFIDQLRLFHIGYSWGGVTSLVAPHFNLRREHRTYGERLVRFNIGLEAIYDLIADLEQAFATLHL</sequence>
<dbReference type="NCBIfam" id="TIGR01324">
    <property type="entry name" value="cysta_beta_ly_B"/>
    <property type="match status" value="1"/>
</dbReference>
<comment type="caution">
    <text evidence="10">The sequence shown here is derived from an EMBL/GenBank/DDBJ whole genome shotgun (WGS) entry which is preliminary data.</text>
</comment>
<dbReference type="InterPro" id="IPR015421">
    <property type="entry name" value="PyrdxlP-dep_Trfase_major"/>
</dbReference>
<dbReference type="SUPFAM" id="SSF53383">
    <property type="entry name" value="PLP-dependent transferases"/>
    <property type="match status" value="1"/>
</dbReference>
<dbReference type="InterPro" id="IPR015424">
    <property type="entry name" value="PyrdxlP-dep_Trfase"/>
</dbReference>
<evidence type="ECO:0000256" key="9">
    <source>
        <dbReference type="RuleBase" id="RU362118"/>
    </source>
</evidence>
<evidence type="ECO:0000256" key="8">
    <source>
        <dbReference type="PIRSR" id="PIRSR001434-2"/>
    </source>
</evidence>
<evidence type="ECO:0000313" key="10">
    <source>
        <dbReference type="EMBL" id="NWC13869.1"/>
    </source>
</evidence>
<dbReference type="PANTHER" id="PTHR43500:SF1">
    <property type="entry name" value="CYSTATHIONINE BETA-LYASE-RELATED"/>
    <property type="match status" value="1"/>
</dbReference>
<evidence type="ECO:0000256" key="1">
    <source>
        <dbReference type="ARBA" id="ARBA00001933"/>
    </source>
</evidence>
<feature type="modified residue" description="N6-(pyridoxal phosphate)lysine" evidence="8">
    <location>
        <position position="210"/>
    </location>
</feature>
<comment type="catalytic activity">
    <reaction evidence="7">
        <text>an S-substituted L-cysteine + H2O = a thiol + pyruvate + NH4(+)</text>
        <dbReference type="Rhea" id="RHEA:18121"/>
        <dbReference type="ChEBI" id="CHEBI:15361"/>
        <dbReference type="ChEBI" id="CHEBI:15377"/>
        <dbReference type="ChEBI" id="CHEBI:28938"/>
        <dbReference type="ChEBI" id="CHEBI:29256"/>
        <dbReference type="ChEBI" id="CHEBI:58717"/>
        <dbReference type="EC" id="4.4.1.13"/>
    </reaction>
</comment>
<dbReference type="AlphaFoldDB" id="A0A7Y7XX22"/>
<gene>
    <name evidence="10" type="ORF">HX845_09465</name>
</gene>
<reference evidence="10 11" key="1">
    <citation type="submission" date="2020-04" db="EMBL/GenBank/DDBJ databases">
        <title>Molecular characterization of pseudomonads from Agaricus bisporus reveal novel blotch 2 pathogens in Western Europe.</title>
        <authorList>
            <person name="Taparia T."/>
            <person name="Krijger M."/>
            <person name="Haynes E."/>
            <person name="Elpinstone J.G."/>
            <person name="Noble R."/>
            <person name="Van Der Wolf J."/>
        </authorList>
    </citation>
    <scope>NUCLEOTIDE SEQUENCE [LARGE SCALE GENOMIC DNA]</scope>
    <source>
        <strain evidence="10 11">IPO3738</strain>
    </source>
</reference>
<dbReference type="PANTHER" id="PTHR43500">
    <property type="entry name" value="CYSTATHIONINE BETA-LYASE-RELATED"/>
    <property type="match status" value="1"/>
</dbReference>
<dbReference type="GO" id="GO:0030170">
    <property type="term" value="F:pyridoxal phosphate binding"/>
    <property type="evidence" value="ECO:0007669"/>
    <property type="project" value="InterPro"/>
</dbReference>
<dbReference type="Proteomes" id="UP000517547">
    <property type="component" value="Unassembled WGS sequence"/>
</dbReference>
<keyword evidence="3 8" id="KW-0663">Pyridoxal phosphate</keyword>